<dbReference type="GO" id="GO:0016887">
    <property type="term" value="F:ATP hydrolysis activity"/>
    <property type="evidence" value="ECO:0007669"/>
    <property type="project" value="InterPro"/>
</dbReference>
<dbReference type="InterPro" id="IPR032823">
    <property type="entry name" value="BCA_ABC_TP_C"/>
</dbReference>
<protein>
    <submittedName>
        <fullName evidence="7">ABC transporter ATP-binding protein</fullName>
    </submittedName>
</protein>
<dbReference type="InterPro" id="IPR003593">
    <property type="entry name" value="AAA+_ATPase"/>
</dbReference>
<evidence type="ECO:0000256" key="5">
    <source>
        <dbReference type="SAM" id="MobiDB-lite"/>
    </source>
</evidence>
<dbReference type="PANTHER" id="PTHR45772:SF1">
    <property type="entry name" value="ABC TRANSPORTER ATP-BINDING PROTEIN"/>
    <property type="match status" value="1"/>
</dbReference>
<reference evidence="7 8" key="1">
    <citation type="journal article" date="2008" name="Int. J. Syst. Evol. Microbiol.">
        <title>Description of Roseateles aquatilis sp. nov. and Roseateles terrae sp. nov., in the class Betaproteobacteria, and emended description of the genus Roseateles.</title>
        <authorList>
            <person name="Gomila M."/>
            <person name="Bowien B."/>
            <person name="Falsen E."/>
            <person name="Moore E.R."/>
            <person name="Lalucat J."/>
        </authorList>
    </citation>
    <scope>NUCLEOTIDE SEQUENCE [LARGE SCALE GENOMIC DNA]</scope>
    <source>
        <strain evidence="7 8">CCUG 48205</strain>
    </source>
</reference>
<sequence length="304" mass="33351">MPDATDGAAFHRATHDPAPTPGPETAAGDGAARRRIGDVLLEVGNISLSFGGVKALSDISFDVREHEIRAIIGPNGAGKSSMLNCINGVYQPQQGRIRLRGEDVGRLSPRIRQRRMAEMGVARTFQNLALFKGMSVLDNIMTGRSLHMRRNLLWQALRVGPALREELAQREKVERIIDFLEIQAYRKTPVGGLSYGLQKRVDLGRALAMEPRLLLLDEPMAGMNVEEKQDMCRFILDVNDEFGTTIVLIEHDMGVVMDISDRVVVLDYGRKIGDGTPAQVRANPEVIRAYLGADESGAAPSPSL</sequence>
<dbReference type="OrthoDB" id="9805514at2"/>
<feature type="region of interest" description="Disordered" evidence="5">
    <location>
        <begin position="1"/>
        <end position="30"/>
    </location>
</feature>
<dbReference type="PANTHER" id="PTHR45772">
    <property type="entry name" value="CONSERVED COMPONENT OF ABC TRANSPORTER FOR NATURAL AMINO ACIDS-RELATED"/>
    <property type="match status" value="1"/>
</dbReference>
<dbReference type="InterPro" id="IPR027417">
    <property type="entry name" value="P-loop_NTPase"/>
</dbReference>
<keyword evidence="1" id="KW-0813">Transport</keyword>
<dbReference type="AlphaFoldDB" id="A0A246JMT9"/>
<dbReference type="InterPro" id="IPR051120">
    <property type="entry name" value="ABC_AA/LPS_Transport"/>
</dbReference>
<keyword evidence="2" id="KW-0472">Membrane</keyword>
<evidence type="ECO:0000256" key="4">
    <source>
        <dbReference type="ARBA" id="ARBA00022840"/>
    </source>
</evidence>
<keyword evidence="8" id="KW-1185">Reference proteome</keyword>
<proteinExistence type="predicted"/>
<feature type="domain" description="ABC transporter" evidence="6">
    <location>
        <begin position="41"/>
        <end position="293"/>
    </location>
</feature>
<evidence type="ECO:0000259" key="6">
    <source>
        <dbReference type="PROSITE" id="PS50893"/>
    </source>
</evidence>
<evidence type="ECO:0000256" key="2">
    <source>
        <dbReference type="ARBA" id="ARBA00022475"/>
    </source>
</evidence>
<dbReference type="Pfam" id="PF00005">
    <property type="entry name" value="ABC_tran"/>
    <property type="match status" value="1"/>
</dbReference>
<comment type="caution">
    <text evidence="7">The sequence shown here is derived from an EMBL/GenBank/DDBJ whole genome shotgun (WGS) entry which is preliminary data.</text>
</comment>
<organism evidence="7 8">
    <name type="scientific">Roseateles aquatilis</name>
    <dbReference type="NCBI Taxonomy" id="431061"/>
    <lineage>
        <taxon>Bacteria</taxon>
        <taxon>Pseudomonadati</taxon>
        <taxon>Pseudomonadota</taxon>
        <taxon>Betaproteobacteria</taxon>
        <taxon>Burkholderiales</taxon>
        <taxon>Sphaerotilaceae</taxon>
        <taxon>Roseateles</taxon>
    </lineage>
</organism>
<keyword evidence="2" id="KW-1003">Cell membrane</keyword>
<dbReference type="InterPro" id="IPR003439">
    <property type="entry name" value="ABC_transporter-like_ATP-bd"/>
</dbReference>
<name>A0A246JMT9_9BURK</name>
<dbReference type="Pfam" id="PF12399">
    <property type="entry name" value="BCA_ABC_TP_C"/>
    <property type="match status" value="1"/>
</dbReference>
<keyword evidence="3" id="KW-0547">Nucleotide-binding</keyword>
<dbReference type="PROSITE" id="PS50893">
    <property type="entry name" value="ABC_TRANSPORTER_2"/>
    <property type="match status" value="1"/>
</dbReference>
<dbReference type="GO" id="GO:0005886">
    <property type="term" value="C:plasma membrane"/>
    <property type="evidence" value="ECO:0007669"/>
    <property type="project" value="TreeGrafter"/>
</dbReference>
<evidence type="ECO:0000313" key="8">
    <source>
        <dbReference type="Proteomes" id="UP000197468"/>
    </source>
</evidence>
<accession>A0A246JMT9</accession>
<gene>
    <name evidence="7" type="ORF">CDN99_04355</name>
</gene>
<dbReference type="FunFam" id="3.40.50.300:FF:000421">
    <property type="entry name" value="Branched-chain amino acid ABC transporter ATP-binding protein"/>
    <property type="match status" value="1"/>
</dbReference>
<keyword evidence="4 7" id="KW-0067">ATP-binding</keyword>
<dbReference type="SUPFAM" id="SSF52540">
    <property type="entry name" value="P-loop containing nucleoside triphosphate hydrolases"/>
    <property type="match status" value="1"/>
</dbReference>
<evidence type="ECO:0000256" key="3">
    <source>
        <dbReference type="ARBA" id="ARBA00022741"/>
    </source>
</evidence>
<evidence type="ECO:0000313" key="7">
    <source>
        <dbReference type="EMBL" id="OWQ93964.1"/>
    </source>
</evidence>
<dbReference type="Proteomes" id="UP000197468">
    <property type="component" value="Unassembled WGS sequence"/>
</dbReference>
<dbReference type="CDD" id="cd03219">
    <property type="entry name" value="ABC_Mj1267_LivG_branched"/>
    <property type="match status" value="1"/>
</dbReference>
<dbReference type="Gene3D" id="3.40.50.300">
    <property type="entry name" value="P-loop containing nucleotide triphosphate hydrolases"/>
    <property type="match status" value="1"/>
</dbReference>
<dbReference type="SMART" id="SM00382">
    <property type="entry name" value="AAA"/>
    <property type="match status" value="1"/>
</dbReference>
<evidence type="ECO:0000256" key="1">
    <source>
        <dbReference type="ARBA" id="ARBA00022448"/>
    </source>
</evidence>
<dbReference type="EMBL" id="NIOF01000001">
    <property type="protein sequence ID" value="OWQ93964.1"/>
    <property type="molecule type" value="Genomic_DNA"/>
</dbReference>
<dbReference type="GO" id="GO:0005524">
    <property type="term" value="F:ATP binding"/>
    <property type="evidence" value="ECO:0007669"/>
    <property type="project" value="UniProtKB-KW"/>
</dbReference>